<keyword evidence="3" id="KW-1185">Reference proteome</keyword>
<protein>
    <submittedName>
        <fullName evidence="2">PhoU domain-containing protein</fullName>
    </submittedName>
</protein>
<evidence type="ECO:0000313" key="3">
    <source>
        <dbReference type="Proteomes" id="UP001595699"/>
    </source>
</evidence>
<dbReference type="InterPro" id="IPR038078">
    <property type="entry name" value="PhoU-like_sf"/>
</dbReference>
<evidence type="ECO:0000313" key="2">
    <source>
        <dbReference type="EMBL" id="MFC3764878.1"/>
    </source>
</evidence>
<evidence type="ECO:0000259" key="1">
    <source>
        <dbReference type="Pfam" id="PF01895"/>
    </source>
</evidence>
<reference evidence="3" key="1">
    <citation type="journal article" date="2019" name="Int. J. Syst. Evol. Microbiol.">
        <title>The Global Catalogue of Microorganisms (GCM) 10K type strain sequencing project: providing services to taxonomists for standard genome sequencing and annotation.</title>
        <authorList>
            <consortium name="The Broad Institute Genomics Platform"/>
            <consortium name="The Broad Institute Genome Sequencing Center for Infectious Disease"/>
            <person name="Wu L."/>
            <person name="Ma J."/>
        </authorList>
    </citation>
    <scope>NUCLEOTIDE SEQUENCE [LARGE SCALE GENOMIC DNA]</scope>
    <source>
        <strain evidence="3">CGMCC 4.7241</strain>
    </source>
</reference>
<gene>
    <name evidence="2" type="ORF">ACFOUW_28845</name>
</gene>
<dbReference type="RefSeq" id="WP_239554180.1">
    <property type="nucleotide sequence ID" value="NZ_JAFBCM010000001.1"/>
</dbReference>
<dbReference type="Pfam" id="PF01895">
    <property type="entry name" value="PhoU"/>
    <property type="match status" value="1"/>
</dbReference>
<comment type="caution">
    <text evidence="2">The sequence shown here is derived from an EMBL/GenBank/DDBJ whole genome shotgun (WGS) entry which is preliminary data.</text>
</comment>
<proteinExistence type="predicted"/>
<dbReference type="Proteomes" id="UP001595699">
    <property type="component" value="Unassembled WGS sequence"/>
</dbReference>
<dbReference type="EMBL" id="JBHRZH010000035">
    <property type="protein sequence ID" value="MFC3764878.1"/>
    <property type="molecule type" value="Genomic_DNA"/>
</dbReference>
<name>A0ABV7YI96_9ACTN</name>
<feature type="domain" description="PhoU" evidence="1">
    <location>
        <begin position="16"/>
        <end position="55"/>
    </location>
</feature>
<dbReference type="InterPro" id="IPR026022">
    <property type="entry name" value="PhoU_dom"/>
</dbReference>
<accession>A0ABV7YI96</accession>
<sequence length="55" mass="6228">MRDAFHEQLKGINDWIVEMANLVETAVDESTTALLEADVRRAEQLLTADAEIDRL</sequence>
<dbReference type="SUPFAM" id="SSF109755">
    <property type="entry name" value="PhoU-like"/>
    <property type="match status" value="1"/>
</dbReference>
<dbReference type="Gene3D" id="1.20.58.220">
    <property type="entry name" value="Phosphate transport system protein phou homolog 2, domain 2"/>
    <property type="match status" value="1"/>
</dbReference>
<organism evidence="2 3">
    <name type="scientific">Tenggerimyces flavus</name>
    <dbReference type="NCBI Taxonomy" id="1708749"/>
    <lineage>
        <taxon>Bacteria</taxon>
        <taxon>Bacillati</taxon>
        <taxon>Actinomycetota</taxon>
        <taxon>Actinomycetes</taxon>
        <taxon>Propionibacteriales</taxon>
        <taxon>Nocardioidaceae</taxon>
        <taxon>Tenggerimyces</taxon>
    </lineage>
</organism>